<gene>
    <name evidence="1" type="primary">Nfu_g_1_006975</name>
</gene>
<name>A0A1A8DPN5_NOTKA</name>
<organism evidence="1">
    <name type="scientific">Nothobranchius kadleci</name>
    <name type="common">African annual killifish</name>
    <dbReference type="NCBI Taxonomy" id="1051664"/>
    <lineage>
        <taxon>Eukaryota</taxon>
        <taxon>Metazoa</taxon>
        <taxon>Chordata</taxon>
        <taxon>Craniata</taxon>
        <taxon>Vertebrata</taxon>
        <taxon>Euteleostomi</taxon>
        <taxon>Actinopterygii</taxon>
        <taxon>Neopterygii</taxon>
        <taxon>Teleostei</taxon>
        <taxon>Neoteleostei</taxon>
        <taxon>Acanthomorphata</taxon>
        <taxon>Ovalentaria</taxon>
        <taxon>Atherinomorphae</taxon>
        <taxon>Cyprinodontiformes</taxon>
        <taxon>Nothobranchiidae</taxon>
        <taxon>Nothobranchius</taxon>
    </lineage>
</organism>
<accession>A0A1A8DPN5</accession>
<reference evidence="1" key="2">
    <citation type="submission" date="2016-06" db="EMBL/GenBank/DDBJ databases">
        <title>The genome of a short-lived fish provides insights into sex chromosome evolution and the genetic control of aging.</title>
        <authorList>
            <person name="Reichwald K."/>
            <person name="Felder M."/>
            <person name="Petzold A."/>
            <person name="Koch P."/>
            <person name="Groth M."/>
            <person name="Platzer M."/>
        </authorList>
    </citation>
    <scope>NUCLEOTIDE SEQUENCE</scope>
    <source>
        <tissue evidence="1">Brain</tissue>
    </source>
</reference>
<sequence>EVRARCSSGDKSRCHGSTVPGSDFVVQESRRCGASPAASCLTLSIAGG</sequence>
<feature type="non-terminal residue" evidence="1">
    <location>
        <position position="1"/>
    </location>
</feature>
<dbReference type="AlphaFoldDB" id="A0A1A8DPN5"/>
<evidence type="ECO:0000313" key="1">
    <source>
        <dbReference type="EMBL" id="SBQ35972.1"/>
    </source>
</evidence>
<protein>
    <submittedName>
        <fullName evidence="1">Uncharacterized protein</fullName>
    </submittedName>
</protein>
<proteinExistence type="predicted"/>
<feature type="non-terminal residue" evidence="1">
    <location>
        <position position="48"/>
    </location>
</feature>
<dbReference type="EMBL" id="HAEA01007492">
    <property type="protein sequence ID" value="SBQ35972.1"/>
    <property type="molecule type" value="Transcribed_RNA"/>
</dbReference>
<reference evidence="1" key="1">
    <citation type="submission" date="2016-05" db="EMBL/GenBank/DDBJ databases">
        <authorList>
            <person name="Lavstsen T."/>
            <person name="Jespersen J.S."/>
        </authorList>
    </citation>
    <scope>NUCLEOTIDE SEQUENCE</scope>
    <source>
        <tissue evidence="1">Brain</tissue>
    </source>
</reference>